<accession>A0A0D6EKQ1</accession>
<evidence type="ECO:0000256" key="4">
    <source>
        <dbReference type="SAM" id="MobiDB-lite"/>
    </source>
</evidence>
<dbReference type="InterPro" id="IPR000719">
    <property type="entry name" value="Prot_kinase_dom"/>
</dbReference>
<feature type="domain" description="Protein kinase" evidence="5">
    <location>
        <begin position="60"/>
        <end position="437"/>
    </location>
</feature>
<feature type="region of interest" description="Disordered" evidence="4">
    <location>
        <begin position="241"/>
        <end position="334"/>
    </location>
</feature>
<keyword evidence="7" id="KW-1185">Reference proteome</keyword>
<gene>
    <name evidence="6" type="primary">SPOSA6832_01902</name>
</gene>
<proteinExistence type="predicted"/>
<reference evidence="7" key="1">
    <citation type="submission" date="2015-02" db="EMBL/GenBank/DDBJ databases">
        <authorList>
            <person name="Gon?alves P."/>
        </authorList>
    </citation>
    <scope>NUCLEOTIDE SEQUENCE [LARGE SCALE GENOMIC DNA]</scope>
</reference>
<dbReference type="PANTHER" id="PTHR24346">
    <property type="entry name" value="MAP/MICROTUBULE AFFINITY-REGULATING KINASE"/>
    <property type="match status" value="1"/>
</dbReference>
<dbReference type="SUPFAM" id="SSF56112">
    <property type="entry name" value="Protein kinase-like (PK-like)"/>
    <property type="match status" value="1"/>
</dbReference>
<protein>
    <submittedName>
        <fullName evidence="6">SPOSA6832_01902-mRNA-1:cds</fullName>
    </submittedName>
</protein>
<feature type="region of interest" description="Disordered" evidence="4">
    <location>
        <begin position="508"/>
        <end position="615"/>
    </location>
</feature>
<feature type="region of interest" description="Disordered" evidence="4">
    <location>
        <begin position="350"/>
        <end position="398"/>
    </location>
</feature>
<feature type="region of interest" description="Disordered" evidence="4">
    <location>
        <begin position="428"/>
        <end position="456"/>
    </location>
</feature>
<evidence type="ECO:0000256" key="1">
    <source>
        <dbReference type="ARBA" id="ARBA00022741"/>
    </source>
</evidence>
<feature type="binding site" evidence="3">
    <location>
        <position position="89"/>
    </location>
    <ligand>
        <name>ATP</name>
        <dbReference type="ChEBI" id="CHEBI:30616"/>
    </ligand>
</feature>
<evidence type="ECO:0000259" key="5">
    <source>
        <dbReference type="SMART" id="SM00220"/>
    </source>
</evidence>
<dbReference type="PROSITE" id="PS00107">
    <property type="entry name" value="PROTEIN_KINASE_ATP"/>
    <property type="match status" value="1"/>
</dbReference>
<dbReference type="PANTHER" id="PTHR24346:SF110">
    <property type="entry name" value="NON-SPECIFIC SERINE_THREONINE PROTEIN KINASE"/>
    <property type="match status" value="1"/>
</dbReference>
<feature type="compositionally biased region" description="Low complexity" evidence="4">
    <location>
        <begin position="428"/>
        <end position="443"/>
    </location>
</feature>
<dbReference type="GO" id="GO:0004674">
    <property type="term" value="F:protein serine/threonine kinase activity"/>
    <property type="evidence" value="ECO:0007669"/>
    <property type="project" value="TreeGrafter"/>
</dbReference>
<dbReference type="InterPro" id="IPR017441">
    <property type="entry name" value="Protein_kinase_ATP_BS"/>
</dbReference>
<dbReference type="SMART" id="SM00220">
    <property type="entry name" value="S_TKc"/>
    <property type="match status" value="1"/>
</dbReference>
<feature type="region of interest" description="Disordered" evidence="4">
    <location>
        <begin position="1"/>
        <end position="76"/>
    </location>
</feature>
<feature type="compositionally biased region" description="Low complexity" evidence="4">
    <location>
        <begin position="380"/>
        <end position="389"/>
    </location>
</feature>
<dbReference type="Proteomes" id="UP000243876">
    <property type="component" value="Unassembled WGS sequence"/>
</dbReference>
<sequence length="852" mass="91418">MAHASTSSAAHPPHASAAHPSHPRQPRPPPPAPEAQTRQQRREQGRSQRERDEPSQVGPWRIGRTVGEGSSGRVKLAKHKATGQYAAVKIVPKPRRTHQEKADKMLLGIEREIVIMKLIEHPNVLRLMDVWETGSELCMEEIQAHPWMTRKPPRLIYGVPPPPPPDVSQIARPVGSRDDVDPEILQNLKTLWQGSGEDEIVRELLSKEKTWEKVFYCLLYKYRTRNLENFNMDDEEIRLAKPRRSTAEKRQHVVTTGAVASRSRRSRQSLSNIAGVANKRPKSGTTSPPPVTRPAPPIPTNVRGPVAASTPPQGSPSGRAPRPLPSVPASGAATPIPARIPAIQLQEATPDQAGPSLAPPSAPESTAGWESVPPSPSPAPTATFESTSSGPPVLPIHIPQTGDAAMQQFFHDIVGQLTTISLRNSMTASTPAASPATTFRSSFMDSSSTAPTTPAMEGDMTQFEDAEDDESDIGVSFTPGQDYDMYRAGTPATTSSSAGSYRAVSPVLSTGGSSVHRRSADVGGSVSGPPPLVRPGINMRSSMRASSRETPTGSPARPSNRQAASWNGTSDKENVRVLPTGAGGNAGLGLQYPRGAPPPVAPRPGQGGGGSGGRERQALGLAIQGAGANGWNDYEFVERPSMDEQMHMMQPKIKKKKPTVSFAPISPALSSSKSGANDPSSPKQSWFAGLFNWKSLSYTLMSTDNAHATRLECKRLLESMGVAVIVQNADDMPVLKCRASERRDSSGMAAKAVKFRVEFSSHTSLSASPLLGSGNSSSGSNPNSPMLRVQYPTVVTLVMEKGAHSTFKATYNRLRQKWELDDPRMPNANHAVRLIPSPMPSPSLAPRSPMLA</sequence>
<dbReference type="Gene3D" id="3.30.200.20">
    <property type="entry name" value="Phosphorylase Kinase, domain 1"/>
    <property type="match status" value="1"/>
</dbReference>
<feature type="compositionally biased region" description="Polar residues" evidence="4">
    <location>
        <begin position="668"/>
        <end position="681"/>
    </location>
</feature>
<keyword evidence="2 3" id="KW-0067">ATP-binding</keyword>
<name>A0A0D6EKQ1_SPOSA</name>
<feature type="compositionally biased region" description="Low complexity" evidence="4">
    <location>
        <begin position="1"/>
        <end position="20"/>
    </location>
</feature>
<keyword evidence="1 3" id="KW-0547">Nucleotide-binding</keyword>
<feature type="compositionally biased region" description="Pro residues" evidence="4">
    <location>
        <begin position="287"/>
        <end position="299"/>
    </location>
</feature>
<dbReference type="EMBL" id="CENE01000006">
    <property type="protein sequence ID" value="CEQ40303.1"/>
    <property type="molecule type" value="Genomic_DNA"/>
</dbReference>
<feature type="compositionally biased region" description="Polar residues" evidence="4">
    <location>
        <begin position="539"/>
        <end position="569"/>
    </location>
</feature>
<dbReference type="GO" id="GO:0005524">
    <property type="term" value="F:ATP binding"/>
    <property type="evidence" value="ECO:0007669"/>
    <property type="project" value="UniProtKB-UniRule"/>
</dbReference>
<evidence type="ECO:0000313" key="6">
    <source>
        <dbReference type="EMBL" id="CEQ40303.1"/>
    </source>
</evidence>
<dbReference type="OrthoDB" id="193931at2759"/>
<dbReference type="AlphaFoldDB" id="A0A0D6EKQ1"/>
<feature type="region of interest" description="Disordered" evidence="4">
    <location>
        <begin position="832"/>
        <end position="852"/>
    </location>
</feature>
<organism evidence="6 7">
    <name type="scientific">Sporidiobolus salmonicolor</name>
    <name type="common">Yeast-like fungus</name>
    <name type="synonym">Sporobolomyces salmonicolor</name>
    <dbReference type="NCBI Taxonomy" id="5005"/>
    <lineage>
        <taxon>Eukaryota</taxon>
        <taxon>Fungi</taxon>
        <taxon>Dikarya</taxon>
        <taxon>Basidiomycota</taxon>
        <taxon>Pucciniomycotina</taxon>
        <taxon>Microbotryomycetes</taxon>
        <taxon>Sporidiobolales</taxon>
        <taxon>Sporidiobolaceae</taxon>
        <taxon>Sporobolomyces</taxon>
    </lineage>
</organism>
<dbReference type="GO" id="GO:0005737">
    <property type="term" value="C:cytoplasm"/>
    <property type="evidence" value="ECO:0007669"/>
    <property type="project" value="TreeGrafter"/>
</dbReference>
<dbReference type="InterPro" id="IPR011009">
    <property type="entry name" value="Kinase-like_dom_sf"/>
</dbReference>
<evidence type="ECO:0000313" key="7">
    <source>
        <dbReference type="Proteomes" id="UP000243876"/>
    </source>
</evidence>
<evidence type="ECO:0000256" key="2">
    <source>
        <dbReference type="ARBA" id="ARBA00022840"/>
    </source>
</evidence>
<dbReference type="GO" id="GO:0035556">
    <property type="term" value="P:intracellular signal transduction"/>
    <property type="evidence" value="ECO:0007669"/>
    <property type="project" value="TreeGrafter"/>
</dbReference>
<evidence type="ECO:0000256" key="3">
    <source>
        <dbReference type="PROSITE-ProRule" id="PRU10141"/>
    </source>
</evidence>
<feature type="region of interest" description="Disordered" evidence="4">
    <location>
        <begin position="653"/>
        <end position="681"/>
    </location>
</feature>
<dbReference type="Pfam" id="PF00069">
    <property type="entry name" value="Pkinase"/>
    <property type="match status" value="1"/>
</dbReference>
<feature type="compositionally biased region" description="Basic and acidic residues" evidence="4">
    <location>
        <begin position="40"/>
        <end position="54"/>
    </location>
</feature>